<dbReference type="InterPro" id="IPR032675">
    <property type="entry name" value="LRR_dom_sf"/>
</dbReference>
<name>A0A6J0BQG7_NEOLC</name>
<feature type="signal peptide" evidence="6">
    <location>
        <begin position="1"/>
        <end position="20"/>
    </location>
</feature>
<sequence>MLTKLNMWVALLLTAQLGFGLLGNEGATCDPKNGNTLVCEKLDNVKYIDVNNLTTLKAPVKGKTLTPIPFKRLPSSLKSLDLSDGDVESIEADTFLRMASLRDLKMSDNSIAELKESALNGLTKLKNLDLRRNKIHQLPPALTKLESLKNLEVSGNPIVCNCATLRVRDELLANGVKISKRVFCVTPSHLKGESILELDTEVICMFEEQDEEMQADQAAGSGDGDDELSEEYEDQTELPPIEDVPSSATPTSKTDEPKEVVDDLIVITNARSDFGGVEIPLENATQVSAGSKSSNTSESTVDSDHFNDLDDFDDDDDDFDFDIANEEESDDLIVEGSGLTESEGSGTDDSWIPEDKHILVNTEDFAETSSTSTEKPTTEPTWTSVFWNIVTGDDDDDSNPEKNTDDSVTDEQFIAVITESSPDTKSPVTTTTQSTIMAKGGIPDILGNMDEVEVSTKKVEVQEAVATSTTNSTSGLGTQSEKIQETVEGEDTPTGNDSASTVQTKKSMGSYVVLAALLGVLAALVGFAAYKSSFCKKKPSSDPERGTELKDMQKSLLEGKNGNQPKIASNGTAESAPLVGSGQGRGAEPSEVKRWPESNTPTVDEGVKYAPSPVDSDPVKPPRKSMPPQDDTNGLQEVKTHKPLSTFAPRTLTPPNSPSSPVDNGKQSPPLSPNTQRVKITLQENPDSVPKTPILITRTKPGVNLVKTP</sequence>
<dbReference type="InterPro" id="IPR001611">
    <property type="entry name" value="Leu-rich_rpt"/>
</dbReference>
<dbReference type="InParanoid" id="A0A6J0BQG7"/>
<dbReference type="SMART" id="SM00082">
    <property type="entry name" value="LRRCT"/>
    <property type="match status" value="1"/>
</dbReference>
<evidence type="ECO:0000256" key="5">
    <source>
        <dbReference type="SAM" id="Phobius"/>
    </source>
</evidence>
<dbReference type="Proteomes" id="UP000829291">
    <property type="component" value="Chromosome 4"/>
</dbReference>
<dbReference type="GO" id="GO:0005886">
    <property type="term" value="C:plasma membrane"/>
    <property type="evidence" value="ECO:0007669"/>
    <property type="project" value="TreeGrafter"/>
</dbReference>
<dbReference type="PANTHER" id="PTHR24369:SF211">
    <property type="entry name" value="LEUCINE-RICH REPEAT-CONTAINING PROTEIN 15-LIKE"/>
    <property type="match status" value="1"/>
</dbReference>
<feature type="compositionally biased region" description="Low complexity" evidence="4">
    <location>
        <begin position="367"/>
        <end position="384"/>
    </location>
</feature>
<keyword evidence="3" id="KW-0677">Repeat</keyword>
<reference evidence="9" key="1">
    <citation type="submission" date="2025-08" db="UniProtKB">
        <authorList>
            <consortium name="RefSeq"/>
        </authorList>
    </citation>
    <scope>IDENTIFICATION</scope>
    <source>
        <tissue evidence="9">Thorax and Abdomen</tissue>
    </source>
</reference>
<dbReference type="OrthoDB" id="1741314at2759"/>
<evidence type="ECO:0000313" key="9">
    <source>
        <dbReference type="RefSeq" id="XP_015516527.2"/>
    </source>
</evidence>
<dbReference type="PANTHER" id="PTHR24369">
    <property type="entry name" value="ANTIGEN BSP, PUTATIVE-RELATED"/>
    <property type="match status" value="1"/>
</dbReference>
<feature type="compositionally biased region" description="Acidic residues" evidence="4">
    <location>
        <begin position="223"/>
        <end position="236"/>
    </location>
</feature>
<feature type="compositionally biased region" description="Polar residues" evidence="4">
    <location>
        <begin position="561"/>
        <end position="573"/>
    </location>
</feature>
<evidence type="ECO:0000313" key="8">
    <source>
        <dbReference type="Proteomes" id="UP000829291"/>
    </source>
</evidence>
<keyword evidence="5" id="KW-0812">Transmembrane</keyword>
<keyword evidence="5" id="KW-1133">Transmembrane helix</keyword>
<dbReference type="FunCoup" id="A0A6J0BQG7">
    <property type="interactions" value="151"/>
</dbReference>
<feature type="region of interest" description="Disordered" evidence="4">
    <location>
        <begin position="535"/>
        <end position="694"/>
    </location>
</feature>
<feature type="region of interest" description="Disordered" evidence="4">
    <location>
        <begin position="285"/>
        <end position="410"/>
    </location>
</feature>
<protein>
    <submittedName>
        <fullName evidence="9">Protein windpipe isoform X1</fullName>
    </submittedName>
</protein>
<feature type="domain" description="LRRCT" evidence="7">
    <location>
        <begin position="156"/>
        <end position="205"/>
    </location>
</feature>
<feature type="region of interest" description="Disordered" evidence="4">
    <location>
        <begin position="465"/>
        <end position="502"/>
    </location>
</feature>
<evidence type="ECO:0000256" key="2">
    <source>
        <dbReference type="ARBA" id="ARBA00022729"/>
    </source>
</evidence>
<dbReference type="Pfam" id="PF13855">
    <property type="entry name" value="LRR_8"/>
    <property type="match status" value="1"/>
</dbReference>
<dbReference type="InterPro" id="IPR003591">
    <property type="entry name" value="Leu-rich_rpt_typical-subtyp"/>
</dbReference>
<dbReference type="GeneID" id="107221880"/>
<feature type="compositionally biased region" description="Basic and acidic residues" evidence="4">
    <location>
        <begin position="539"/>
        <end position="553"/>
    </location>
</feature>
<dbReference type="PROSITE" id="PS51450">
    <property type="entry name" value="LRR"/>
    <property type="match status" value="1"/>
</dbReference>
<feature type="compositionally biased region" description="Polar residues" evidence="4">
    <location>
        <begin position="285"/>
        <end position="300"/>
    </location>
</feature>
<feature type="chain" id="PRO_5045978377" evidence="6">
    <location>
        <begin position="21"/>
        <end position="709"/>
    </location>
</feature>
<evidence type="ECO:0000256" key="3">
    <source>
        <dbReference type="ARBA" id="ARBA00022737"/>
    </source>
</evidence>
<feature type="compositionally biased region" description="Polar residues" evidence="4">
    <location>
        <begin position="493"/>
        <end position="502"/>
    </location>
</feature>
<feature type="region of interest" description="Disordered" evidence="4">
    <location>
        <begin position="212"/>
        <end position="260"/>
    </location>
</feature>
<dbReference type="Gene3D" id="3.80.10.10">
    <property type="entry name" value="Ribonuclease Inhibitor"/>
    <property type="match status" value="1"/>
</dbReference>
<keyword evidence="5" id="KW-0472">Membrane</keyword>
<keyword evidence="1" id="KW-0433">Leucine-rich repeat</keyword>
<gene>
    <name evidence="9" type="primary">LOC107221880</name>
</gene>
<evidence type="ECO:0000256" key="1">
    <source>
        <dbReference type="ARBA" id="ARBA00022614"/>
    </source>
</evidence>
<feature type="compositionally biased region" description="Polar residues" evidence="4">
    <location>
        <begin position="659"/>
        <end position="686"/>
    </location>
</feature>
<feature type="compositionally biased region" description="Low complexity" evidence="4">
    <location>
        <begin position="335"/>
        <end position="347"/>
    </location>
</feature>
<dbReference type="InterPro" id="IPR050541">
    <property type="entry name" value="LRR_TM_domain-containing"/>
</dbReference>
<feature type="compositionally biased region" description="Acidic residues" evidence="4">
    <location>
        <begin position="309"/>
        <end position="333"/>
    </location>
</feature>
<dbReference type="KEGG" id="nlo:107221880"/>
<dbReference type="SUPFAM" id="SSF52058">
    <property type="entry name" value="L domain-like"/>
    <property type="match status" value="1"/>
</dbReference>
<evidence type="ECO:0000259" key="7">
    <source>
        <dbReference type="SMART" id="SM00082"/>
    </source>
</evidence>
<accession>A0A6J0BQG7</accession>
<feature type="transmembrane region" description="Helical" evidence="5">
    <location>
        <begin position="508"/>
        <end position="530"/>
    </location>
</feature>
<dbReference type="AlphaFoldDB" id="A0A6J0BQG7"/>
<organism evidence="9">
    <name type="scientific">Neodiprion lecontei</name>
    <name type="common">Redheaded pine sawfly</name>
    <dbReference type="NCBI Taxonomy" id="441921"/>
    <lineage>
        <taxon>Eukaryota</taxon>
        <taxon>Metazoa</taxon>
        <taxon>Ecdysozoa</taxon>
        <taxon>Arthropoda</taxon>
        <taxon>Hexapoda</taxon>
        <taxon>Insecta</taxon>
        <taxon>Pterygota</taxon>
        <taxon>Neoptera</taxon>
        <taxon>Endopterygota</taxon>
        <taxon>Hymenoptera</taxon>
        <taxon>Tenthredinoidea</taxon>
        <taxon>Diprionidae</taxon>
        <taxon>Diprioninae</taxon>
        <taxon>Neodiprion</taxon>
    </lineage>
</organism>
<dbReference type="InterPro" id="IPR000483">
    <property type="entry name" value="Cys-rich_flank_reg_C"/>
</dbReference>
<proteinExistence type="predicted"/>
<evidence type="ECO:0000256" key="6">
    <source>
        <dbReference type="SAM" id="SignalP"/>
    </source>
</evidence>
<dbReference type="RefSeq" id="XP_015516527.2">
    <property type="nucleotide sequence ID" value="XM_015661041.2"/>
</dbReference>
<keyword evidence="2 6" id="KW-0732">Signal</keyword>
<dbReference type="SMART" id="SM00369">
    <property type="entry name" value="LRR_TYP"/>
    <property type="match status" value="2"/>
</dbReference>
<feature type="compositionally biased region" description="Low complexity" evidence="4">
    <location>
        <begin position="467"/>
        <end position="480"/>
    </location>
</feature>
<keyword evidence="8" id="KW-1185">Reference proteome</keyword>
<evidence type="ECO:0000256" key="4">
    <source>
        <dbReference type="SAM" id="MobiDB-lite"/>
    </source>
</evidence>